<name>D6Z5J4_DESAT</name>
<gene>
    <name evidence="2" type="ordered locus">DaAHT2_2057</name>
</gene>
<dbReference type="HOGENOM" id="CLU_2522112_0_0_7"/>
<dbReference type="EMBL" id="CP001940">
    <property type="protein sequence ID" value="ADH86731.1"/>
    <property type="molecule type" value="Genomic_DNA"/>
</dbReference>
<dbReference type="AlphaFoldDB" id="D6Z5J4"/>
<feature type="region of interest" description="Disordered" evidence="1">
    <location>
        <begin position="64"/>
        <end position="84"/>
    </location>
</feature>
<keyword evidence="3" id="KW-1185">Reference proteome</keyword>
<dbReference type="KEGG" id="dak:DaAHT2_2057"/>
<reference evidence="3" key="1">
    <citation type="submission" date="2010-02" db="EMBL/GenBank/DDBJ databases">
        <title>Complete sequence of Desulfurivibrio alkaliphilus AHT2.</title>
        <authorList>
            <consortium name="US DOE Joint Genome Institute"/>
            <person name="Pitluck S."/>
            <person name="Chertkov O."/>
            <person name="Detter J.C."/>
            <person name="Han C."/>
            <person name="Tapia R."/>
            <person name="Larimer F."/>
            <person name="Land M."/>
            <person name="Hauser L."/>
            <person name="Kyrpides N."/>
            <person name="Mikhailova N."/>
            <person name="Sorokin D.Y."/>
            <person name="Muyzer G."/>
            <person name="Woyke T."/>
        </authorList>
    </citation>
    <scope>NUCLEOTIDE SEQUENCE [LARGE SCALE GENOMIC DNA]</scope>
    <source>
        <strain evidence="3">DSM 19089 / UNIQEM U267 / AHT2</strain>
    </source>
</reference>
<sequence>MCTDRELLEKIDKKLDHLIQLIGRDLLPAPPVGTEEDQALINLARIDPDRAVAAAKARAKALMRREREERRALRQNTSKTERTG</sequence>
<proteinExistence type="predicted"/>
<dbReference type="Proteomes" id="UP000001508">
    <property type="component" value="Chromosome"/>
</dbReference>
<evidence type="ECO:0000313" key="3">
    <source>
        <dbReference type="Proteomes" id="UP000001508"/>
    </source>
</evidence>
<dbReference type="RefSeq" id="WP_013164250.1">
    <property type="nucleotide sequence ID" value="NC_014216.1"/>
</dbReference>
<protein>
    <submittedName>
        <fullName evidence="2">Uncharacterized protein</fullName>
    </submittedName>
</protein>
<organism evidence="2 3">
    <name type="scientific">Desulfurivibrio alkaliphilus (strain DSM 19089 / UNIQEM U267 / AHT2)</name>
    <dbReference type="NCBI Taxonomy" id="589865"/>
    <lineage>
        <taxon>Bacteria</taxon>
        <taxon>Pseudomonadati</taxon>
        <taxon>Thermodesulfobacteriota</taxon>
        <taxon>Desulfobulbia</taxon>
        <taxon>Desulfobulbales</taxon>
        <taxon>Desulfobulbaceae</taxon>
        <taxon>Desulfurivibrio</taxon>
    </lineage>
</organism>
<dbReference type="STRING" id="589865.DaAHT2_2057"/>
<dbReference type="InParanoid" id="D6Z5J4"/>
<accession>D6Z5J4</accession>
<evidence type="ECO:0000256" key="1">
    <source>
        <dbReference type="SAM" id="MobiDB-lite"/>
    </source>
</evidence>
<evidence type="ECO:0000313" key="2">
    <source>
        <dbReference type="EMBL" id="ADH86731.1"/>
    </source>
</evidence>